<sequence length="409" mass="43774">MTKHDHDHDHHHTPTRRSLLAGASGLLVLASAPGTASAASTRTARSSDIPVKRTGAARASRLTQGTTLVHADMHNHTAMSDGDGDPELAFASMRDAGLDVAALTDHATLLSIEGLSSEEWDRTGQLADAANDPGAYTAIRGFEWSHPLQGHANVWFTDDWVDLGGAGSPGSLYSWLQDREAVASFNHPGRESGMFDNFSFSAGALEKMVGLEMFNRGDDYLFDGWDKTGRSPLVACLNVGWRTGLTGVTDEHGTDWGFPEGKGRSGLWVAENTRAGIFEAMRARRFFATRVSGLRLDAVANGVQMGGTLGLASGDVQFTVDLDRGPEWEGKPLNVQVLRPGSDAPTVVDVIETQSNKLTTFTVPLNAADGNWIVLRISDPAQANPSPGPSGHACNDWGVAYSSPWWLQA</sequence>
<dbReference type="Pfam" id="PF12228">
    <property type="entry name" value="DUF3604"/>
    <property type="match status" value="1"/>
</dbReference>
<dbReference type="InterPro" id="IPR016195">
    <property type="entry name" value="Pol/histidinol_Pase-like"/>
</dbReference>
<keyword evidence="2" id="KW-0732">Signal</keyword>
<proteinExistence type="predicted"/>
<dbReference type="InterPro" id="IPR003141">
    <property type="entry name" value="Pol/His_phosphatase_N"/>
</dbReference>
<dbReference type="NCBIfam" id="NF038032">
    <property type="entry name" value="CehA_McbA_metalo"/>
    <property type="match status" value="1"/>
</dbReference>
<feature type="signal peptide" evidence="2">
    <location>
        <begin position="1"/>
        <end position="38"/>
    </location>
</feature>
<feature type="domain" description="Polymerase/histidinol phosphatase N-terminal" evidence="3">
    <location>
        <begin position="71"/>
        <end position="148"/>
    </location>
</feature>
<reference evidence="5" key="1">
    <citation type="journal article" date="2019" name="Int. J. Syst. Evol. Microbiol.">
        <title>The Global Catalogue of Microorganisms (GCM) 10K type strain sequencing project: providing services to taxonomists for standard genome sequencing and annotation.</title>
        <authorList>
            <consortium name="The Broad Institute Genomics Platform"/>
            <consortium name="The Broad Institute Genome Sequencing Center for Infectious Disease"/>
            <person name="Wu L."/>
            <person name="Ma J."/>
        </authorList>
    </citation>
    <scope>NUCLEOTIDE SEQUENCE [LARGE SCALE GENOMIC DNA]</scope>
    <source>
        <strain evidence="5">CGMCC 4.7357</strain>
    </source>
</reference>
<accession>A0ABV9A9A5</accession>
<organism evidence="4 5">
    <name type="scientific">Streptomyces ovatisporus</name>
    <dbReference type="NCBI Taxonomy" id="1128682"/>
    <lineage>
        <taxon>Bacteria</taxon>
        <taxon>Bacillati</taxon>
        <taxon>Actinomycetota</taxon>
        <taxon>Actinomycetes</taxon>
        <taxon>Kitasatosporales</taxon>
        <taxon>Streptomycetaceae</taxon>
        <taxon>Streptomyces</taxon>
    </lineage>
</organism>
<dbReference type="EMBL" id="JBHSFH010000007">
    <property type="protein sequence ID" value="MFC4495466.1"/>
    <property type="molecule type" value="Genomic_DNA"/>
</dbReference>
<dbReference type="Gene3D" id="3.20.20.140">
    <property type="entry name" value="Metal-dependent hydrolases"/>
    <property type="match status" value="1"/>
</dbReference>
<protein>
    <submittedName>
        <fullName evidence="4">CehA/McbA family metallohydrolase</fullName>
    </submittedName>
</protein>
<feature type="chain" id="PRO_5045613498" evidence="2">
    <location>
        <begin position="39"/>
        <end position="409"/>
    </location>
</feature>
<dbReference type="InterPro" id="IPR006311">
    <property type="entry name" value="TAT_signal"/>
</dbReference>
<dbReference type="PROSITE" id="PS51318">
    <property type="entry name" value="TAT"/>
    <property type="match status" value="1"/>
</dbReference>
<name>A0ABV9A9A5_9ACTN</name>
<dbReference type="RefSeq" id="WP_386448319.1">
    <property type="nucleotide sequence ID" value="NZ_JBHSFH010000007.1"/>
</dbReference>
<evidence type="ECO:0000313" key="5">
    <source>
        <dbReference type="Proteomes" id="UP001595997"/>
    </source>
</evidence>
<dbReference type="InterPro" id="IPR022028">
    <property type="entry name" value="DUF3604"/>
</dbReference>
<dbReference type="SMART" id="SM00481">
    <property type="entry name" value="POLIIIAc"/>
    <property type="match status" value="1"/>
</dbReference>
<evidence type="ECO:0000256" key="2">
    <source>
        <dbReference type="SAM" id="SignalP"/>
    </source>
</evidence>
<feature type="compositionally biased region" description="Low complexity" evidence="1">
    <location>
        <begin position="33"/>
        <end position="47"/>
    </location>
</feature>
<feature type="region of interest" description="Disordered" evidence="1">
    <location>
        <begin position="33"/>
        <end position="66"/>
    </location>
</feature>
<evidence type="ECO:0000313" key="4">
    <source>
        <dbReference type="EMBL" id="MFC4495466.1"/>
    </source>
</evidence>
<evidence type="ECO:0000256" key="1">
    <source>
        <dbReference type="SAM" id="MobiDB-lite"/>
    </source>
</evidence>
<gene>
    <name evidence="4" type="ORF">ACFPA8_15140</name>
</gene>
<keyword evidence="5" id="KW-1185">Reference proteome</keyword>
<dbReference type="SUPFAM" id="SSF89550">
    <property type="entry name" value="PHP domain-like"/>
    <property type="match status" value="1"/>
</dbReference>
<comment type="caution">
    <text evidence="4">The sequence shown here is derived from an EMBL/GenBank/DDBJ whole genome shotgun (WGS) entry which is preliminary data.</text>
</comment>
<dbReference type="Proteomes" id="UP001595997">
    <property type="component" value="Unassembled WGS sequence"/>
</dbReference>
<evidence type="ECO:0000259" key="3">
    <source>
        <dbReference type="SMART" id="SM00481"/>
    </source>
</evidence>